<keyword evidence="6" id="KW-1185">Reference proteome</keyword>
<keyword evidence="1" id="KW-0805">Transcription regulation</keyword>
<evidence type="ECO:0000259" key="4">
    <source>
        <dbReference type="PROSITE" id="PS50943"/>
    </source>
</evidence>
<proteinExistence type="predicted"/>
<reference evidence="5 6" key="1">
    <citation type="submission" date="2019-10" db="EMBL/GenBank/DDBJ databases">
        <title>Description of Paenibacillus choica sp. nov.</title>
        <authorList>
            <person name="Carlier A."/>
            <person name="Qi S."/>
        </authorList>
    </citation>
    <scope>NUCLEOTIDE SEQUENCE [LARGE SCALE GENOMIC DNA]</scope>
    <source>
        <strain evidence="5 6">LMG 31460</strain>
    </source>
</reference>
<gene>
    <name evidence="5" type="ORF">GC102_13285</name>
</gene>
<dbReference type="PANTHER" id="PTHR46797:SF23">
    <property type="entry name" value="HTH-TYPE TRANSCRIPTIONAL REGULATOR SUTR"/>
    <property type="match status" value="1"/>
</dbReference>
<name>A0ABX1Z0J0_9BACL</name>
<dbReference type="SMART" id="SM00530">
    <property type="entry name" value="HTH_XRE"/>
    <property type="match status" value="1"/>
</dbReference>
<dbReference type="EMBL" id="WHOC01000070">
    <property type="protein sequence ID" value="NOU86741.1"/>
    <property type="molecule type" value="Genomic_DNA"/>
</dbReference>
<evidence type="ECO:0000313" key="5">
    <source>
        <dbReference type="EMBL" id="NOU86741.1"/>
    </source>
</evidence>
<dbReference type="Gene3D" id="1.10.260.40">
    <property type="entry name" value="lambda repressor-like DNA-binding domains"/>
    <property type="match status" value="1"/>
</dbReference>
<dbReference type="Proteomes" id="UP000658690">
    <property type="component" value="Unassembled WGS sequence"/>
</dbReference>
<evidence type="ECO:0000256" key="1">
    <source>
        <dbReference type="ARBA" id="ARBA00023015"/>
    </source>
</evidence>
<accession>A0ABX1Z0J0</accession>
<dbReference type="PROSITE" id="PS50943">
    <property type="entry name" value="HTH_CROC1"/>
    <property type="match status" value="1"/>
</dbReference>
<dbReference type="SUPFAM" id="SSF47413">
    <property type="entry name" value="lambda repressor-like DNA-binding domains"/>
    <property type="match status" value="1"/>
</dbReference>
<dbReference type="InterPro" id="IPR050807">
    <property type="entry name" value="TransReg_Diox_bact_type"/>
</dbReference>
<dbReference type="InterPro" id="IPR001387">
    <property type="entry name" value="Cro/C1-type_HTH"/>
</dbReference>
<comment type="caution">
    <text evidence="5">The sequence shown here is derived from an EMBL/GenBank/DDBJ whole genome shotgun (WGS) entry which is preliminary data.</text>
</comment>
<feature type="domain" description="HTH cro/C1-type" evidence="4">
    <location>
        <begin position="12"/>
        <end position="66"/>
    </location>
</feature>
<evidence type="ECO:0000256" key="3">
    <source>
        <dbReference type="ARBA" id="ARBA00023163"/>
    </source>
</evidence>
<sequence>MSSLFQHVGKKIRFYRKAKNLTQEQLAEFIPMDQAHLVRIERGTVNITLETIEKVSSALEIDPKQLFEMENSKYGNREDIEKIQLLLFDKSHEDIESVYNILKEIFLIKRNSN</sequence>
<evidence type="ECO:0000256" key="2">
    <source>
        <dbReference type="ARBA" id="ARBA00023125"/>
    </source>
</evidence>
<dbReference type="Pfam" id="PF01381">
    <property type="entry name" value="HTH_3"/>
    <property type="match status" value="1"/>
</dbReference>
<keyword evidence="2" id="KW-0238">DNA-binding</keyword>
<keyword evidence="3" id="KW-0804">Transcription</keyword>
<dbReference type="InterPro" id="IPR010982">
    <property type="entry name" value="Lambda_DNA-bd_dom_sf"/>
</dbReference>
<organism evidence="5 6">
    <name type="scientific">Paenibacillus germinis</name>
    <dbReference type="NCBI Taxonomy" id="2654979"/>
    <lineage>
        <taxon>Bacteria</taxon>
        <taxon>Bacillati</taxon>
        <taxon>Bacillota</taxon>
        <taxon>Bacilli</taxon>
        <taxon>Bacillales</taxon>
        <taxon>Paenibacillaceae</taxon>
        <taxon>Paenibacillus</taxon>
    </lineage>
</organism>
<dbReference type="RefSeq" id="WP_171689991.1">
    <property type="nucleotide sequence ID" value="NZ_WHOC01000070.1"/>
</dbReference>
<protein>
    <submittedName>
        <fullName evidence="5">Helix-turn-helix domain-containing protein</fullName>
    </submittedName>
</protein>
<evidence type="ECO:0000313" key="6">
    <source>
        <dbReference type="Proteomes" id="UP000658690"/>
    </source>
</evidence>
<dbReference type="CDD" id="cd00093">
    <property type="entry name" value="HTH_XRE"/>
    <property type="match status" value="1"/>
</dbReference>
<dbReference type="PANTHER" id="PTHR46797">
    <property type="entry name" value="HTH-TYPE TRANSCRIPTIONAL REGULATOR"/>
    <property type="match status" value="1"/>
</dbReference>